<gene>
    <name evidence="1" type="ORF">KIH39_09020</name>
</gene>
<organism evidence="1 2">
    <name type="scientific">Telmatocola sphagniphila</name>
    <dbReference type="NCBI Taxonomy" id="1123043"/>
    <lineage>
        <taxon>Bacteria</taxon>
        <taxon>Pseudomonadati</taxon>
        <taxon>Planctomycetota</taxon>
        <taxon>Planctomycetia</taxon>
        <taxon>Gemmatales</taxon>
        <taxon>Gemmataceae</taxon>
    </lineage>
</organism>
<dbReference type="RefSeq" id="WP_213499003.1">
    <property type="nucleotide sequence ID" value="NZ_CP074694.1"/>
</dbReference>
<dbReference type="AlphaFoldDB" id="A0A8E6BA07"/>
<dbReference type="KEGG" id="tsph:KIH39_09020"/>
<evidence type="ECO:0000313" key="1">
    <source>
        <dbReference type="EMBL" id="QVL34029.1"/>
    </source>
</evidence>
<accession>A0A8E6BA07</accession>
<dbReference type="Proteomes" id="UP000676194">
    <property type="component" value="Chromosome"/>
</dbReference>
<sequence length="102" mass="11823">MKSPILEEEARELHYAICYFGSNCPHPFGLISSLISNATTKTCMETFESSDEAEKRLQDVIKTTEALIVTKVSKIDMLRRWQNQIRATNKEYDINFVMKMNE</sequence>
<protein>
    <submittedName>
        <fullName evidence="1">Uncharacterized protein</fullName>
    </submittedName>
</protein>
<name>A0A8E6BA07_9BACT</name>
<evidence type="ECO:0000313" key="2">
    <source>
        <dbReference type="Proteomes" id="UP000676194"/>
    </source>
</evidence>
<reference evidence="1" key="1">
    <citation type="submission" date="2021-05" db="EMBL/GenBank/DDBJ databases">
        <title>Complete genome sequence of the cellulolytic planctomycete Telmatocola sphagniphila SP2T and characterization of the first cellulase from planctomycetes.</title>
        <authorList>
            <person name="Rakitin A.L."/>
            <person name="Beletsky A.V."/>
            <person name="Naumoff D.G."/>
            <person name="Kulichevskaya I.S."/>
            <person name="Mardanov A.V."/>
            <person name="Ravin N.V."/>
            <person name="Dedysh S.N."/>
        </authorList>
    </citation>
    <scope>NUCLEOTIDE SEQUENCE</scope>
    <source>
        <strain evidence="1">SP2T</strain>
    </source>
</reference>
<keyword evidence="2" id="KW-1185">Reference proteome</keyword>
<proteinExistence type="predicted"/>
<dbReference type="EMBL" id="CP074694">
    <property type="protein sequence ID" value="QVL34029.1"/>
    <property type="molecule type" value="Genomic_DNA"/>
</dbReference>